<name>A0A6J4KPY8_9SPHI</name>
<gene>
    <name evidence="1" type="ORF">AVDCRST_MAG56-6047</name>
</gene>
<evidence type="ECO:0000313" key="1">
    <source>
        <dbReference type="EMBL" id="CAA9308756.1"/>
    </source>
</evidence>
<accession>A0A6J4KPY8</accession>
<protein>
    <submittedName>
        <fullName evidence="1">Uncharacterized protein</fullName>
    </submittedName>
</protein>
<dbReference type="EMBL" id="CADCTQ010000498">
    <property type="protein sequence ID" value="CAA9308756.1"/>
    <property type="molecule type" value="Genomic_DNA"/>
</dbReference>
<organism evidence="1">
    <name type="scientific">uncultured Cytophagales bacterium</name>
    <dbReference type="NCBI Taxonomy" id="158755"/>
    <lineage>
        <taxon>Bacteria</taxon>
        <taxon>Pseudomonadati</taxon>
        <taxon>Bacteroidota</taxon>
        <taxon>Sphingobacteriia</taxon>
        <taxon>Sphingobacteriales</taxon>
        <taxon>environmental samples</taxon>
    </lineage>
</organism>
<reference evidence="1" key="1">
    <citation type="submission" date="2020-02" db="EMBL/GenBank/DDBJ databases">
        <authorList>
            <person name="Meier V. D."/>
        </authorList>
    </citation>
    <scope>NUCLEOTIDE SEQUENCE</scope>
    <source>
        <strain evidence="1">AVDCRST_MAG56</strain>
    </source>
</reference>
<sequence>MACQPVSYSGVTANIFNSMKGELEKNGFSVPGNSGVIRGPFGIVMQYAYDEATETLNVEVLEKNFFVSCDQIYNQLDNTLGKFTA</sequence>
<proteinExistence type="predicted"/>
<dbReference type="AlphaFoldDB" id="A0A6J4KPY8"/>